<protein>
    <submittedName>
        <fullName evidence="2">Uncharacterized protein</fullName>
    </submittedName>
</protein>
<keyword evidence="1" id="KW-0732">Signal</keyword>
<dbReference type="RefSeq" id="WP_395417295.1">
    <property type="nucleotide sequence ID" value="NZ_JBIPKE010000015.1"/>
</dbReference>
<accession>A0ABW7N823</accession>
<feature type="chain" id="PRO_5045144836" evidence="1">
    <location>
        <begin position="25"/>
        <end position="403"/>
    </location>
</feature>
<gene>
    <name evidence="2" type="ORF">ACHKAR_09945</name>
</gene>
<dbReference type="Proteomes" id="UP001610063">
    <property type="component" value="Unassembled WGS sequence"/>
</dbReference>
<keyword evidence="3" id="KW-1185">Reference proteome</keyword>
<sequence>MKALRCFLSVGLVCSIALSLFAQVADKLSYQAVIRNASGNVVSEKTVSFRVTILQGSATGASVYTQSQKPVTNVSGLITIEIGGDVSFSQIDWGAGPYFIKTEVDLNGGTNYSISGVSQLLSVPVALYAKTAETLRGGLTEADPVFAEWDKSEGISISGSQVTDLQDYLTEYSESDPDFNASPAASVTSNDLVNLGNLSGTNTGDQDLSGLATTALVESVSADVAQLQSELNALSIDGSETSLIAGDQISISGEGTTESPYAISLDQKELAFQRISGISQFIFSGSPNVWRQVTDLLITIDLDDGADVFVSYNVSAFAPSYYSTPYFATRLLVDEVDQVGMRVITSPSNASHCNNSISSIISLSAGTHTIRVEYRTNFVGDPLNNWPGNNDYQSRLLTVRELR</sequence>
<evidence type="ECO:0000313" key="2">
    <source>
        <dbReference type="EMBL" id="MFH6983763.1"/>
    </source>
</evidence>
<comment type="caution">
    <text evidence="2">The sequence shown here is derived from an EMBL/GenBank/DDBJ whole genome shotgun (WGS) entry which is preliminary data.</text>
</comment>
<organism evidence="2 3">
    <name type="scientific">Marinoscillum luteum</name>
    <dbReference type="NCBI Taxonomy" id="861051"/>
    <lineage>
        <taxon>Bacteria</taxon>
        <taxon>Pseudomonadati</taxon>
        <taxon>Bacteroidota</taxon>
        <taxon>Cytophagia</taxon>
        <taxon>Cytophagales</taxon>
        <taxon>Reichenbachiellaceae</taxon>
        <taxon>Marinoscillum</taxon>
    </lineage>
</organism>
<feature type="signal peptide" evidence="1">
    <location>
        <begin position="1"/>
        <end position="24"/>
    </location>
</feature>
<evidence type="ECO:0000256" key="1">
    <source>
        <dbReference type="SAM" id="SignalP"/>
    </source>
</evidence>
<reference evidence="2 3" key="1">
    <citation type="journal article" date="2013" name="Int. J. Syst. Evol. Microbiol.">
        <title>Marinoscillum luteum sp. nov., isolated from marine sediment.</title>
        <authorList>
            <person name="Cha I.T."/>
            <person name="Park S.J."/>
            <person name="Kim S.J."/>
            <person name="Kim J.G."/>
            <person name="Jung M.Y."/>
            <person name="Shin K.S."/>
            <person name="Kwon K.K."/>
            <person name="Yang S.H."/>
            <person name="Seo Y.S."/>
            <person name="Rhee S.K."/>
        </authorList>
    </citation>
    <scope>NUCLEOTIDE SEQUENCE [LARGE SCALE GENOMIC DNA]</scope>
    <source>
        <strain evidence="2 3">KCTC 23939</strain>
    </source>
</reference>
<name>A0ABW7N823_9BACT</name>
<proteinExistence type="predicted"/>
<dbReference type="EMBL" id="JBIPKE010000015">
    <property type="protein sequence ID" value="MFH6983763.1"/>
    <property type="molecule type" value="Genomic_DNA"/>
</dbReference>
<evidence type="ECO:0000313" key="3">
    <source>
        <dbReference type="Proteomes" id="UP001610063"/>
    </source>
</evidence>